<feature type="coiled-coil region" evidence="1">
    <location>
        <begin position="13"/>
        <end position="40"/>
    </location>
</feature>
<protein>
    <submittedName>
        <fullName evidence="2">Uncharacterized protein</fullName>
    </submittedName>
</protein>
<reference evidence="2" key="1">
    <citation type="submission" date="2020-04" db="EMBL/GenBank/DDBJ databases">
        <title>Analysis of mating type loci in Filobasidium floriforme.</title>
        <authorList>
            <person name="Nowrousian M."/>
        </authorList>
    </citation>
    <scope>NUCLEOTIDE SEQUENCE</scope>
    <source>
        <strain evidence="2">CBS 6242</strain>
    </source>
</reference>
<dbReference type="Proteomes" id="UP000812966">
    <property type="component" value="Unassembled WGS sequence"/>
</dbReference>
<organism evidence="2 3">
    <name type="scientific">Filobasidium floriforme</name>
    <dbReference type="NCBI Taxonomy" id="5210"/>
    <lineage>
        <taxon>Eukaryota</taxon>
        <taxon>Fungi</taxon>
        <taxon>Dikarya</taxon>
        <taxon>Basidiomycota</taxon>
        <taxon>Agaricomycotina</taxon>
        <taxon>Tremellomycetes</taxon>
        <taxon>Filobasidiales</taxon>
        <taxon>Filobasidiaceae</taxon>
        <taxon>Filobasidium</taxon>
    </lineage>
</organism>
<dbReference type="AlphaFoldDB" id="A0A8K0JPL8"/>
<accession>A0A8K0JPL8</accession>
<evidence type="ECO:0000313" key="2">
    <source>
        <dbReference type="EMBL" id="KAG7562135.1"/>
    </source>
</evidence>
<dbReference type="EMBL" id="JABELV010000038">
    <property type="protein sequence ID" value="KAG7562135.1"/>
    <property type="molecule type" value="Genomic_DNA"/>
</dbReference>
<comment type="caution">
    <text evidence="2">The sequence shown here is derived from an EMBL/GenBank/DDBJ whole genome shotgun (WGS) entry which is preliminary data.</text>
</comment>
<keyword evidence="3" id="KW-1185">Reference proteome</keyword>
<keyword evidence="1" id="KW-0175">Coiled coil</keyword>
<gene>
    <name evidence="2" type="ORF">FFLO_02417</name>
</gene>
<sequence length="364" mass="40863">MPDLDSDEELQVVSKADKALLNAQHQIQAQNEELAKLFRLEYLLEWPENLPHPGLKGHPTGFVSFEDWIDQYVAANNEAQRIAKGGRKGIDHSPSKKTRRQIVSKVDGAEIPYLPNDNTKPVMRLNTGAYVACLQIKVDKGGVKNDKAGWRDDQMIAKIIVDEEERAVLPIFPPVDLLMGWLRPNRSGKVNIKPINGWLDQWRGGWQVACLGCYQRVIEKNEPPSYIDENQLVISNPGIDPDNIHRPFVHCVKYGPVFLCRKNLGSPDERTCGQCKDKKAVCHARDPRVGDIANDPTAHPMKRIDAVLETIFSQGQMTKEARQGHVLLIREQLKAGLCHAARGHDGNHPFVSHTEHITGSDDEN</sequence>
<proteinExistence type="predicted"/>
<evidence type="ECO:0000256" key="1">
    <source>
        <dbReference type="SAM" id="Coils"/>
    </source>
</evidence>
<name>A0A8K0JPL8_9TREE</name>
<evidence type="ECO:0000313" key="3">
    <source>
        <dbReference type="Proteomes" id="UP000812966"/>
    </source>
</evidence>